<comment type="caution">
    <text evidence="2">The sequence shown here is derived from an EMBL/GenBank/DDBJ whole genome shotgun (WGS) entry which is preliminary data.</text>
</comment>
<dbReference type="InterPro" id="IPR037401">
    <property type="entry name" value="SnoaL-like"/>
</dbReference>
<dbReference type="NCBIfam" id="TIGR02096">
    <property type="entry name" value="ketosteroid isomerase-related protein"/>
    <property type="match status" value="1"/>
</dbReference>
<feature type="domain" description="SnoaL-like" evidence="1">
    <location>
        <begin position="7"/>
        <end position="117"/>
    </location>
</feature>
<proteinExistence type="predicted"/>
<accession>A0ABV3YSG1</accession>
<name>A0ABV3YSG1_9PSED</name>
<dbReference type="InterPro" id="IPR011721">
    <property type="entry name" value="CHP02096"/>
</dbReference>
<dbReference type="InterPro" id="IPR032710">
    <property type="entry name" value="NTF2-like_dom_sf"/>
</dbReference>
<evidence type="ECO:0000313" key="3">
    <source>
        <dbReference type="Proteomes" id="UP001560296"/>
    </source>
</evidence>
<reference evidence="2 3" key="1">
    <citation type="submission" date="2024-07" db="EMBL/GenBank/DDBJ databases">
        <authorList>
            <person name="Li M."/>
        </authorList>
    </citation>
    <scope>NUCLEOTIDE SEQUENCE [LARGE SCALE GENOMIC DNA]</scope>
    <source>
        <strain evidence="2 3">25A3E</strain>
    </source>
</reference>
<dbReference type="Pfam" id="PF12680">
    <property type="entry name" value="SnoaL_2"/>
    <property type="match status" value="1"/>
</dbReference>
<evidence type="ECO:0000259" key="1">
    <source>
        <dbReference type="Pfam" id="PF12680"/>
    </source>
</evidence>
<protein>
    <submittedName>
        <fullName evidence="2">Nuclear transport factor 2 family protein</fullName>
    </submittedName>
</protein>
<dbReference type="RefSeq" id="WP_369287231.1">
    <property type="nucleotide sequence ID" value="NZ_JBFTEG010000006.1"/>
</dbReference>
<dbReference type="SUPFAM" id="SSF54427">
    <property type="entry name" value="NTF2-like"/>
    <property type="match status" value="1"/>
</dbReference>
<sequence length="132" mass="14705">MTATELVQAYYDAFNAGDMPAFLALLSEDVVHDINQGERQVGKATFAAFMDKMNRCYRERLSDIVVMQNQDGSRAAAEFVVHGEYLADDEGLPPAQGQTYLLPAGAFFEIEAGKIKRISNYYNLNDWIAQVA</sequence>
<keyword evidence="3" id="KW-1185">Reference proteome</keyword>
<dbReference type="Proteomes" id="UP001560296">
    <property type="component" value="Unassembled WGS sequence"/>
</dbReference>
<dbReference type="Gene3D" id="3.10.450.50">
    <property type="match status" value="1"/>
</dbReference>
<organism evidence="2 3">
    <name type="scientific">Pseudomonas zhanjiangensis</name>
    <dbReference type="NCBI Taxonomy" id="3239015"/>
    <lineage>
        <taxon>Bacteria</taxon>
        <taxon>Pseudomonadati</taxon>
        <taxon>Pseudomonadota</taxon>
        <taxon>Gammaproteobacteria</taxon>
        <taxon>Pseudomonadales</taxon>
        <taxon>Pseudomonadaceae</taxon>
        <taxon>Pseudomonas</taxon>
    </lineage>
</organism>
<dbReference type="EMBL" id="JBFTEG010000006">
    <property type="protein sequence ID" value="MEX6502257.1"/>
    <property type="molecule type" value="Genomic_DNA"/>
</dbReference>
<evidence type="ECO:0000313" key="2">
    <source>
        <dbReference type="EMBL" id="MEX6502257.1"/>
    </source>
</evidence>
<gene>
    <name evidence="2" type="ORF">AB5S05_09310</name>
</gene>